<evidence type="ECO:0008006" key="3">
    <source>
        <dbReference type="Google" id="ProtNLM"/>
    </source>
</evidence>
<sequence length="81" mass="9013">MPWVSTVPEDQATGALAEVYRKARERAGKVPNIAKLQSLRPETTARGFELYCQLMDAPTGISRRERVLIATVVSKVNGCFY</sequence>
<dbReference type="RefSeq" id="WP_145240251.1">
    <property type="nucleotide sequence ID" value="NZ_CP036273.1"/>
</dbReference>
<organism evidence="1 2">
    <name type="scientific">Urbifossiella limnaea</name>
    <dbReference type="NCBI Taxonomy" id="2528023"/>
    <lineage>
        <taxon>Bacteria</taxon>
        <taxon>Pseudomonadati</taxon>
        <taxon>Planctomycetota</taxon>
        <taxon>Planctomycetia</taxon>
        <taxon>Gemmatales</taxon>
        <taxon>Gemmataceae</taxon>
        <taxon>Urbifossiella</taxon>
    </lineage>
</organism>
<proteinExistence type="predicted"/>
<dbReference type="EMBL" id="CP036273">
    <property type="protein sequence ID" value="QDU21365.1"/>
    <property type="molecule type" value="Genomic_DNA"/>
</dbReference>
<dbReference type="Gene3D" id="1.20.1290.10">
    <property type="entry name" value="AhpD-like"/>
    <property type="match status" value="1"/>
</dbReference>
<evidence type="ECO:0000313" key="2">
    <source>
        <dbReference type="Proteomes" id="UP000319576"/>
    </source>
</evidence>
<dbReference type="OrthoDB" id="284585at2"/>
<name>A0A517XV29_9BACT</name>
<reference evidence="1 2" key="1">
    <citation type="submission" date="2019-02" db="EMBL/GenBank/DDBJ databases">
        <title>Deep-cultivation of Planctomycetes and their phenomic and genomic characterization uncovers novel biology.</title>
        <authorList>
            <person name="Wiegand S."/>
            <person name="Jogler M."/>
            <person name="Boedeker C."/>
            <person name="Pinto D."/>
            <person name="Vollmers J."/>
            <person name="Rivas-Marin E."/>
            <person name="Kohn T."/>
            <person name="Peeters S.H."/>
            <person name="Heuer A."/>
            <person name="Rast P."/>
            <person name="Oberbeckmann S."/>
            <person name="Bunk B."/>
            <person name="Jeske O."/>
            <person name="Meyerdierks A."/>
            <person name="Storesund J.E."/>
            <person name="Kallscheuer N."/>
            <person name="Luecker S."/>
            <person name="Lage O.M."/>
            <person name="Pohl T."/>
            <person name="Merkel B.J."/>
            <person name="Hornburger P."/>
            <person name="Mueller R.-W."/>
            <person name="Bruemmer F."/>
            <person name="Labrenz M."/>
            <person name="Spormann A.M."/>
            <person name="Op den Camp H."/>
            <person name="Overmann J."/>
            <person name="Amann R."/>
            <person name="Jetten M.S.M."/>
            <person name="Mascher T."/>
            <person name="Medema M.H."/>
            <person name="Devos D.P."/>
            <person name="Kaster A.-K."/>
            <person name="Ovreas L."/>
            <person name="Rohde M."/>
            <person name="Galperin M.Y."/>
            <person name="Jogler C."/>
        </authorList>
    </citation>
    <scope>NUCLEOTIDE SEQUENCE [LARGE SCALE GENOMIC DNA]</scope>
    <source>
        <strain evidence="1 2">ETA_A1</strain>
    </source>
</reference>
<dbReference type="AlphaFoldDB" id="A0A517XV29"/>
<evidence type="ECO:0000313" key="1">
    <source>
        <dbReference type="EMBL" id="QDU21365.1"/>
    </source>
</evidence>
<keyword evidence="2" id="KW-1185">Reference proteome</keyword>
<dbReference type="InterPro" id="IPR029032">
    <property type="entry name" value="AhpD-like"/>
</dbReference>
<dbReference type="SUPFAM" id="SSF69118">
    <property type="entry name" value="AhpD-like"/>
    <property type="match status" value="1"/>
</dbReference>
<dbReference type="Proteomes" id="UP000319576">
    <property type="component" value="Chromosome"/>
</dbReference>
<accession>A0A517XV29</accession>
<dbReference type="KEGG" id="uli:ETAA1_33320"/>
<protein>
    <recommendedName>
        <fullName evidence="3">Carboxymuconolactone decarboxylase-like domain-containing protein</fullName>
    </recommendedName>
</protein>
<gene>
    <name evidence="1" type="ORF">ETAA1_33320</name>
</gene>